<accession>A0A9P4TYW1</accession>
<reference evidence="3" key="1">
    <citation type="journal article" date="2020" name="Stud. Mycol.">
        <title>101 Dothideomycetes genomes: a test case for predicting lifestyles and emergence of pathogens.</title>
        <authorList>
            <person name="Haridas S."/>
            <person name="Albert R."/>
            <person name="Binder M."/>
            <person name="Bloem J."/>
            <person name="Labutti K."/>
            <person name="Salamov A."/>
            <person name="Andreopoulos B."/>
            <person name="Baker S."/>
            <person name="Barry K."/>
            <person name="Bills G."/>
            <person name="Bluhm B."/>
            <person name="Cannon C."/>
            <person name="Castanera R."/>
            <person name="Culley D."/>
            <person name="Daum C."/>
            <person name="Ezra D."/>
            <person name="Gonzalez J."/>
            <person name="Henrissat B."/>
            <person name="Kuo A."/>
            <person name="Liang C."/>
            <person name="Lipzen A."/>
            <person name="Lutzoni F."/>
            <person name="Magnuson J."/>
            <person name="Mondo S."/>
            <person name="Nolan M."/>
            <person name="Ohm R."/>
            <person name="Pangilinan J."/>
            <person name="Park H.-J."/>
            <person name="Ramirez L."/>
            <person name="Alfaro M."/>
            <person name="Sun H."/>
            <person name="Tritt A."/>
            <person name="Yoshinaga Y."/>
            <person name="Zwiers L.-H."/>
            <person name="Turgeon B."/>
            <person name="Goodwin S."/>
            <person name="Spatafora J."/>
            <person name="Crous P."/>
            <person name="Grigoriev I."/>
        </authorList>
    </citation>
    <scope>NUCLEOTIDE SEQUENCE</scope>
    <source>
        <strain evidence="3">CBS 130266</strain>
    </source>
</reference>
<gene>
    <name evidence="3" type="ORF">EJ08DRAFT_633489</name>
</gene>
<keyword evidence="4" id="KW-1185">Reference proteome</keyword>
<dbReference type="Proteomes" id="UP000800235">
    <property type="component" value="Unassembled WGS sequence"/>
</dbReference>
<evidence type="ECO:0000256" key="1">
    <source>
        <dbReference type="PROSITE-ProRule" id="PRU00708"/>
    </source>
</evidence>
<dbReference type="PANTHER" id="PTHR47938">
    <property type="entry name" value="RESPIRATORY COMPLEX I CHAPERONE (CIA84), PUTATIVE (AFU_ORTHOLOGUE AFUA_2G06020)-RELATED"/>
    <property type="match status" value="1"/>
</dbReference>
<feature type="region of interest" description="Disordered" evidence="2">
    <location>
        <begin position="40"/>
        <end position="61"/>
    </location>
</feature>
<name>A0A9P4TYW1_9PEZI</name>
<dbReference type="InterPro" id="IPR011990">
    <property type="entry name" value="TPR-like_helical_dom_sf"/>
</dbReference>
<evidence type="ECO:0008006" key="5">
    <source>
        <dbReference type="Google" id="ProtNLM"/>
    </source>
</evidence>
<dbReference type="Gene3D" id="1.25.40.10">
    <property type="entry name" value="Tetratricopeptide repeat domain"/>
    <property type="match status" value="2"/>
</dbReference>
<feature type="region of interest" description="Disordered" evidence="2">
    <location>
        <begin position="94"/>
        <end position="141"/>
    </location>
</feature>
<proteinExistence type="predicted"/>
<protein>
    <recommendedName>
        <fullName evidence="5">Pentatricopeptide repeat protein</fullName>
    </recommendedName>
</protein>
<organism evidence="3 4">
    <name type="scientific">Tothia fuscella</name>
    <dbReference type="NCBI Taxonomy" id="1048955"/>
    <lineage>
        <taxon>Eukaryota</taxon>
        <taxon>Fungi</taxon>
        <taxon>Dikarya</taxon>
        <taxon>Ascomycota</taxon>
        <taxon>Pezizomycotina</taxon>
        <taxon>Dothideomycetes</taxon>
        <taxon>Pleosporomycetidae</taxon>
        <taxon>Venturiales</taxon>
        <taxon>Cylindrosympodiaceae</taxon>
        <taxon>Tothia</taxon>
    </lineage>
</organism>
<sequence>MSLFGTLERSKSSPTARQIGSRSLFAFLCPALCSPNLPVSSQRRRVHQSRHISPQRLSSPSAQNMDNFFVTALVRASTCQGHSNSTSLISRALPLPTTHHKVRRKGGNITSHRSIHLDRTRQGQEEDEPEEDGPSSGLSQQDLISIVDIYGEWAKTPPSDSKDEPPDVKSEIDKDYFTQSEIESLADSLAGDIPPKHEPEEIDHIQQLETFLSDEYTHPDRIYEVYQKLPPPRAPHIPRKILNKICYHIYNVERKTPKIMMQYLSILDDMKASSLCITRPEWNAAIYLAGHSKGNPKPPGLGAAFSMWKEMENEAGIMGDHYTFSILFDIAVKCGKFALAEMLDKERIRRGIPQGRLSRMNRIFYYGLRRDGIGVRKAYTELVTSGEIIDTAVLTNVITSLISSGEYPAAVETFLRMKDMHAQKTGATAAPHSWRDVKQLRKILTHAAEKYRDNEEKRRVFQDAAPIAPNWTTYMVFIRHHAREAGNFDKVMELLLEMDTSGVFPTIPIFYWLFYGFQKHGGVLYSSWRGPKLEVVWKVFLTAQEADPENIIIDHGICEAVVKAFLKCVSRLRAQEVWAELRKRMPEGVEPKTFHLIQRVLDDGRVGRAGVWEPDRVSYATRRERGRGGDVERGLDEELLARHYSTDWTGNRKVEDEGDEESKGSVDTYGGAQQVQRGKVKG</sequence>
<dbReference type="GO" id="GO:0005739">
    <property type="term" value="C:mitochondrion"/>
    <property type="evidence" value="ECO:0007669"/>
    <property type="project" value="TreeGrafter"/>
</dbReference>
<dbReference type="PROSITE" id="PS51375">
    <property type="entry name" value="PPR"/>
    <property type="match status" value="1"/>
</dbReference>
<evidence type="ECO:0000313" key="3">
    <source>
        <dbReference type="EMBL" id="KAF2430731.1"/>
    </source>
</evidence>
<feature type="repeat" description="PPR" evidence="1">
    <location>
        <begin position="470"/>
        <end position="505"/>
    </location>
</feature>
<feature type="region of interest" description="Disordered" evidence="2">
    <location>
        <begin position="650"/>
        <end position="682"/>
    </location>
</feature>
<evidence type="ECO:0000256" key="2">
    <source>
        <dbReference type="SAM" id="MobiDB-lite"/>
    </source>
</evidence>
<comment type="caution">
    <text evidence="3">The sequence shown here is derived from an EMBL/GenBank/DDBJ whole genome shotgun (WGS) entry which is preliminary data.</text>
</comment>
<dbReference type="GO" id="GO:0140053">
    <property type="term" value="P:mitochondrial gene expression"/>
    <property type="evidence" value="ECO:0007669"/>
    <property type="project" value="TreeGrafter"/>
</dbReference>
<dbReference type="EMBL" id="MU007037">
    <property type="protein sequence ID" value="KAF2430731.1"/>
    <property type="molecule type" value="Genomic_DNA"/>
</dbReference>
<dbReference type="AlphaFoldDB" id="A0A9P4TYW1"/>
<dbReference type="GO" id="GO:0003729">
    <property type="term" value="F:mRNA binding"/>
    <property type="evidence" value="ECO:0007669"/>
    <property type="project" value="TreeGrafter"/>
</dbReference>
<dbReference type="InterPro" id="IPR002885">
    <property type="entry name" value="PPR_rpt"/>
</dbReference>
<evidence type="ECO:0000313" key="4">
    <source>
        <dbReference type="Proteomes" id="UP000800235"/>
    </source>
</evidence>
<dbReference type="OrthoDB" id="1908178at2759"/>
<feature type="compositionally biased region" description="Basic and acidic residues" evidence="2">
    <location>
        <begin position="115"/>
        <end position="124"/>
    </location>
</feature>
<dbReference type="PANTHER" id="PTHR47938:SF35">
    <property type="entry name" value="PENTATRICOPEPTIDE REPEAT-CONTAINING PROTEIN 4, MITOCHONDRIAL-RELATED"/>
    <property type="match status" value="1"/>
</dbReference>